<evidence type="ECO:0000256" key="1">
    <source>
        <dbReference type="ARBA" id="ARBA00022701"/>
    </source>
</evidence>
<gene>
    <name evidence="3" type="ORF">KR093_008639</name>
</gene>
<feature type="domain" description="Gamma tubulin complex component protein N-terminal" evidence="2">
    <location>
        <begin position="324"/>
        <end position="498"/>
    </location>
</feature>
<dbReference type="GO" id="GO:0005874">
    <property type="term" value="C:microtubule"/>
    <property type="evidence" value="ECO:0007669"/>
    <property type="project" value="UniProtKB-KW"/>
</dbReference>
<keyword evidence="4" id="KW-1185">Reference proteome</keyword>
<accession>A0AAD4PJC9</accession>
<evidence type="ECO:0000313" key="4">
    <source>
        <dbReference type="Proteomes" id="UP001200034"/>
    </source>
</evidence>
<evidence type="ECO:0000313" key="3">
    <source>
        <dbReference type="EMBL" id="KAH8366050.1"/>
    </source>
</evidence>
<dbReference type="InterPro" id="IPR041470">
    <property type="entry name" value="GCP_N"/>
</dbReference>
<dbReference type="EMBL" id="JAJJHW010002774">
    <property type="protein sequence ID" value="KAH8366050.1"/>
    <property type="molecule type" value="Genomic_DNA"/>
</dbReference>
<sequence>MQQQQEELVAQRLPELMHRLLDCDEENKHPDYDDCLQYAKQRMANFNRPPDSPESVEENLGNFIERFHLEFLEELGDTVKLLSQVILDDLQLPEPLKWAVLNFMLSVNFRAFNSARMFLRDRKACRSQLLESLDWAYRIKKEARLSAEQQQLEVLQKQPLELDSEVGSIAGSSVSAGTNLSSVDLSLDLSLLSSPEGGSSQVSPASIRQPWPYFRQQQQPEQTPELQQQEQHARQSLSLALSQLQLSQELQQSEHSIESLPPNEPRIVTNFGATFGAHLRQPLQDDQLAMELYGEEGYLLRELLSMFFQPRDCRNFELVNQLIQLRPEAMSSNPIKQQMLAQFIQPLQYMQLLQLFIDCYQRHLETLSCLTAALRRLLKPVVETLTYFEQRVAIDSKQATLRSLLRAMRPNLPRLQLLWSLAAASYVLPPQQLDIAAHFRSQHIVHNLLQLAALPPHVDTDGRRGAAAALLLHVLQVYCQCLDSWWLLGDFQDWHDEFPAQLQLVGGRTHYVMRTLHGEEVALLQCPIYQIIERHIICAGKSLAVLHDAKRLGHFVGVHRALLKKSLHHMLVKTLLPQLKPYQLEQPRKLPRAPDIFRQLKATENEQLRAMYYAYYKETLVDFKLPTVCTIDELLRQCHGCVSYAPLHELICRSLDRVLEPRVLLVNAFVVHLLRETLQLAPVLAELRAVYLLFDFAQYAEQLELAVDQLEHGCHVLAAEQLQLVLERHNSRVAYPFRVVLNSADLDQLSLLYSCDAALDCIIYASQLDLYNIAFRRQLQLQVALRKLQQLPAFGFNTKVSGSLVSFKSSLELALERQLKQASLLRASAECEAQLQLSGSLPQLQLAHNTFVQQMCRILLTDNDNEELLQELLMLANIMGKHWLRLKRVFGHPSTPSVGCEVAADFDVRFGKLKIDYLLSIHRMTDAMQCLLG</sequence>
<evidence type="ECO:0000259" key="2">
    <source>
        <dbReference type="Pfam" id="PF17681"/>
    </source>
</evidence>
<reference evidence="3" key="1">
    <citation type="journal article" date="2021" name="Mol. Ecol. Resour.">
        <title>Phylogenomic analyses of the genus Drosophila reveals genomic signals of climate adaptation.</title>
        <authorList>
            <person name="Li F."/>
            <person name="Rane R.V."/>
            <person name="Luria V."/>
            <person name="Xiong Z."/>
            <person name="Chen J."/>
            <person name="Li Z."/>
            <person name="Catullo R.A."/>
            <person name="Griffin P.C."/>
            <person name="Schiffer M."/>
            <person name="Pearce S."/>
            <person name="Lee S.F."/>
            <person name="McElroy K."/>
            <person name="Stocker A."/>
            <person name="Shirriffs J."/>
            <person name="Cockerell F."/>
            <person name="Coppin C."/>
            <person name="Sgro C.M."/>
            <person name="Karger A."/>
            <person name="Cain J.W."/>
            <person name="Weber J.A."/>
            <person name="Santpere G."/>
            <person name="Kirschner M.W."/>
            <person name="Hoffmann A.A."/>
            <person name="Oakeshott J.G."/>
            <person name="Zhang G."/>
        </authorList>
    </citation>
    <scope>NUCLEOTIDE SEQUENCE</scope>
    <source>
        <strain evidence="3">BGI-SZ-2011g</strain>
    </source>
</reference>
<comment type="caution">
    <text evidence="3">The sequence shown here is derived from an EMBL/GenBank/DDBJ whole genome shotgun (WGS) entry which is preliminary data.</text>
</comment>
<name>A0AAD4PJC9_9MUSC</name>
<proteinExistence type="predicted"/>
<organism evidence="3 4">
    <name type="scientific">Drosophila rubida</name>
    <dbReference type="NCBI Taxonomy" id="30044"/>
    <lineage>
        <taxon>Eukaryota</taxon>
        <taxon>Metazoa</taxon>
        <taxon>Ecdysozoa</taxon>
        <taxon>Arthropoda</taxon>
        <taxon>Hexapoda</taxon>
        <taxon>Insecta</taxon>
        <taxon>Pterygota</taxon>
        <taxon>Neoptera</taxon>
        <taxon>Endopterygota</taxon>
        <taxon>Diptera</taxon>
        <taxon>Brachycera</taxon>
        <taxon>Muscomorpha</taxon>
        <taxon>Ephydroidea</taxon>
        <taxon>Drosophilidae</taxon>
        <taxon>Drosophila</taxon>
    </lineage>
</organism>
<protein>
    <recommendedName>
        <fullName evidence="2">Gamma tubulin complex component protein N-terminal domain-containing protein</fullName>
    </recommendedName>
</protein>
<keyword evidence="1" id="KW-0493">Microtubule</keyword>
<dbReference type="Pfam" id="PF17681">
    <property type="entry name" value="GCP_N_terminal"/>
    <property type="match status" value="1"/>
</dbReference>
<dbReference type="AlphaFoldDB" id="A0AAD4PJC9"/>
<dbReference type="Proteomes" id="UP001200034">
    <property type="component" value="Unassembled WGS sequence"/>
</dbReference>